<feature type="coiled-coil region" evidence="1">
    <location>
        <begin position="715"/>
        <end position="742"/>
    </location>
</feature>
<feature type="compositionally biased region" description="Basic and acidic residues" evidence="2">
    <location>
        <begin position="520"/>
        <end position="535"/>
    </location>
</feature>
<feature type="compositionally biased region" description="Low complexity" evidence="2">
    <location>
        <begin position="1161"/>
        <end position="1174"/>
    </location>
</feature>
<feature type="region of interest" description="Disordered" evidence="2">
    <location>
        <begin position="486"/>
        <end position="610"/>
    </location>
</feature>
<feature type="compositionally biased region" description="Basic and acidic residues" evidence="2">
    <location>
        <begin position="601"/>
        <end position="610"/>
    </location>
</feature>
<feature type="region of interest" description="Disordered" evidence="2">
    <location>
        <begin position="1115"/>
        <end position="1254"/>
    </location>
</feature>
<feature type="compositionally biased region" description="Low complexity" evidence="2">
    <location>
        <begin position="1192"/>
        <end position="1236"/>
    </location>
</feature>
<feature type="compositionally biased region" description="Low complexity" evidence="2">
    <location>
        <begin position="1136"/>
        <end position="1148"/>
    </location>
</feature>
<protein>
    <submittedName>
        <fullName evidence="3">Uncharacterized protein</fullName>
    </submittedName>
</protein>
<feature type="compositionally biased region" description="Polar residues" evidence="2">
    <location>
        <begin position="258"/>
        <end position="294"/>
    </location>
</feature>
<evidence type="ECO:0000313" key="3">
    <source>
        <dbReference type="EMBL" id="KAG5479995.1"/>
    </source>
</evidence>
<evidence type="ECO:0000256" key="2">
    <source>
        <dbReference type="SAM" id="MobiDB-lite"/>
    </source>
</evidence>
<feature type="compositionally biased region" description="Low complexity" evidence="2">
    <location>
        <begin position="243"/>
        <end position="257"/>
    </location>
</feature>
<feature type="compositionally biased region" description="Polar residues" evidence="2">
    <location>
        <begin position="76"/>
        <end position="93"/>
    </location>
</feature>
<reference evidence="4" key="1">
    <citation type="journal article" date="2021" name="Microbiol. Resour. Announc.">
        <title>LGAAP: Leishmaniinae Genome Assembly and Annotation Pipeline.</title>
        <authorList>
            <person name="Almutairi H."/>
            <person name="Urbaniak M.D."/>
            <person name="Bates M.D."/>
            <person name="Jariyapan N."/>
            <person name="Kwakye-Nuako G."/>
            <person name="Thomaz-Soccol V."/>
            <person name="Al-Salem W.S."/>
            <person name="Dillon R.J."/>
            <person name="Bates P.A."/>
            <person name="Gatherer D."/>
        </authorList>
    </citation>
    <scope>NUCLEOTIDE SEQUENCE [LARGE SCALE GENOMIC DNA]</scope>
</reference>
<dbReference type="Proteomes" id="UP000673552">
    <property type="component" value="Unassembled WGS sequence"/>
</dbReference>
<reference evidence="4" key="2">
    <citation type="journal article" date="2021" name="Sci. Data">
        <title>Chromosome-scale genome sequencing, assembly and annotation of six genomes from subfamily Leishmaniinae.</title>
        <authorList>
            <person name="Almutairi H."/>
            <person name="Urbaniak M.D."/>
            <person name="Bates M.D."/>
            <person name="Jariyapan N."/>
            <person name="Kwakye-Nuako G."/>
            <person name="Thomaz Soccol V."/>
            <person name="Al-Salem W.S."/>
            <person name="Dillon R.J."/>
            <person name="Bates P.A."/>
            <person name="Gatherer D."/>
        </authorList>
    </citation>
    <scope>NUCLEOTIDE SEQUENCE [LARGE SCALE GENOMIC DNA]</scope>
</reference>
<feature type="compositionally biased region" description="Basic residues" evidence="2">
    <location>
        <begin position="588"/>
        <end position="600"/>
    </location>
</feature>
<feature type="compositionally biased region" description="Low complexity" evidence="2">
    <location>
        <begin position="1115"/>
        <end position="1126"/>
    </location>
</feature>
<feature type="region of interest" description="Disordered" evidence="2">
    <location>
        <begin position="76"/>
        <end position="99"/>
    </location>
</feature>
<dbReference type="OrthoDB" id="267754at2759"/>
<proteinExistence type="predicted"/>
<feature type="region of interest" description="Disordered" evidence="2">
    <location>
        <begin position="237"/>
        <end position="295"/>
    </location>
</feature>
<feature type="compositionally biased region" description="Basic and acidic residues" evidence="2">
    <location>
        <begin position="568"/>
        <end position="577"/>
    </location>
</feature>
<comment type="caution">
    <text evidence="3">The sequence shown here is derived from an EMBL/GenBank/DDBJ whole genome shotgun (WGS) entry which is preliminary data.</text>
</comment>
<accession>A0A836HNE4</accession>
<keyword evidence="1" id="KW-0175">Coiled coil</keyword>
<feature type="compositionally biased region" description="Polar residues" evidence="2">
    <location>
        <begin position="1240"/>
        <end position="1253"/>
    </location>
</feature>
<evidence type="ECO:0000256" key="1">
    <source>
        <dbReference type="SAM" id="Coils"/>
    </source>
</evidence>
<evidence type="ECO:0000313" key="4">
    <source>
        <dbReference type="Proteomes" id="UP000673552"/>
    </source>
</evidence>
<dbReference type="KEGG" id="lmat:92516356"/>
<dbReference type="EMBL" id="JAFEUZ010000020">
    <property type="protein sequence ID" value="KAG5479995.1"/>
    <property type="molecule type" value="Genomic_DNA"/>
</dbReference>
<gene>
    <name evidence="3" type="ORF">LSCM1_06414</name>
</gene>
<sequence length="1306" mass="138905">MGGYPSHDAPNFLFATAAQHPNNGGTTEVCLIPLLRRHFNDSNRKLKDAVAQLCFNGPPNTTALALQAMQNGISSHCATPDISPQTSLPNASDSSPGVIPPTGPPLPPSGLNAALVSGMNFDASVELKRKAVHAYKAMDQLLNEIEASFFTTTRVVFDSAAQAEAKVREKRASSAKGVDKLQSPNGGPATERAVKEDVTASRTVGNPTRPLMSSQQSMTPPPPPVLRPVPCAVCIIEPDTSGRRGSSGQQGAASPGSVQNNSTLKALNVPTPTAGPSSLPMTTSSSGAGNTQPTPEWVTVQGRRLRCVGYLSCFSKPRSVDDETRELYGPESKPPLHVLRVGECGAKGLDVSFELIFENESKYMHLLEPVVFLASIMFRSQYLTSSMLQRPVHSPEVENAYYAHLQLLNIHVMLSNERVHELKVLQEQLPLMEYVEEMGLGERHLAASAGGETASCGGCAVSLDTTLTVGEISADAMAVTLTDSGVSTKADGGALMDTAISDGGEVAKPRRHPRDDDSEDREHSEDDEDGQKSRELGAGAEAASPEKTAKKAGCGENEEDAAESARNTMDDSEKDPKPSSVPASATSRRTRRSRRRQRKQKTAEPQDEIYRKTHCAMPSISLYELSSGERGIEAVFDGGLLARMMKLIAETAAYETVKNSFIRCDMGPLMKERRHFNQSRREALQEEGSLEREEERVMGSTIVAAALRRWVKEGLAAEDDKLKKAQAAAAEQAQQAAAAQSLPSPQATQMMHTLPTMHANVAQAGSTNSMTGSATPTSAGNSILAAQAAAMGQPSTMRCIGMVPANQSPAASGVGTAATAGAPMLVYVPGVGYVQMPGTSRVMPAPAAPTQTGHPAYVIDPATGQPMILATQATSAGPTNSSGTSQQPTQMMAFPPMMHMYSVQQQPQQQQQQMMGAAPQYFTPQAAPQPLQQQQQYQYMVGPGGQLLMVPVVSAPTPQSPQSQQQQQYMMATMPPPQAPPMQAQQIYVNPYMMSGMISMAAAQQQAQQHVQQQAPYHAHQQAQQQLQQQAEGQKAYQQLMDAQEEAQLLRQLQHQAQMAQQAPLTEQQQAQLLAQAQLFLQARRAQQAHTQQQAQLQLQQAQQAQQTAQQQQAMASMAAAANPQAFSPRSAARTPAGTPPQQGSAAAPPAPYCVAPGSTMQQQQPSHMQGMQQPNIPNMYAQPQPHPPAHTGNSSGKEGSSSAPAASANSTNAKPISSGANPSAAGAAAPIGDPATPSGAANSPPKASSYTFSMDDDDDAAVALAAATAAMEAIRGHGGIDRDDDDDEEDGSRFFSNGQFFFRTQ</sequence>
<dbReference type="RefSeq" id="XP_067179158.1">
    <property type="nucleotide sequence ID" value="XM_067323844.1"/>
</dbReference>
<feature type="region of interest" description="Disordered" evidence="2">
    <location>
        <begin position="168"/>
        <end position="225"/>
    </location>
</feature>
<dbReference type="GeneID" id="92516356"/>
<feature type="compositionally biased region" description="Polar residues" evidence="2">
    <location>
        <begin position="200"/>
        <end position="218"/>
    </location>
</feature>
<feature type="compositionally biased region" description="Polar residues" evidence="2">
    <location>
        <begin position="1295"/>
        <end position="1306"/>
    </location>
</feature>
<organism evidence="3 4">
    <name type="scientific">Leishmania martiniquensis</name>
    <dbReference type="NCBI Taxonomy" id="1580590"/>
    <lineage>
        <taxon>Eukaryota</taxon>
        <taxon>Discoba</taxon>
        <taxon>Euglenozoa</taxon>
        <taxon>Kinetoplastea</taxon>
        <taxon>Metakinetoplastina</taxon>
        <taxon>Trypanosomatida</taxon>
        <taxon>Trypanosomatidae</taxon>
        <taxon>Leishmaniinae</taxon>
        <taxon>Leishmania</taxon>
    </lineage>
</organism>
<keyword evidence="4" id="KW-1185">Reference proteome</keyword>
<feature type="coiled-coil region" evidence="1">
    <location>
        <begin position="1043"/>
        <end position="1112"/>
    </location>
</feature>
<feature type="region of interest" description="Disordered" evidence="2">
    <location>
        <begin position="1277"/>
        <end position="1306"/>
    </location>
</feature>
<name>A0A836HNE4_9TRYP</name>